<keyword evidence="3" id="KW-1185">Reference proteome</keyword>
<sequence>MKRKFEWVNLASGLWAIGCGIYNVVVFNPDLEFAQVTAIAIGVLFVLGVLNLYLVIRIRFERWLRLWWSTCQCGHRKEDHIGHARIMGRTVDGWDRIVQDNARCAVFTNLRSIEDMEWSSSFGFRARGDFDQCPCEGFKRRLFRFGKRPGGSDRSVGTGGVGMIEWILSLRRDVCKGCGHLLEEHRGGSGGDWYGSRYHSGECVNDAFSDGYYRTGGCRCYEFKKSFWPRQHRAKSIGVRKAPQR</sequence>
<feature type="transmembrane region" description="Helical" evidence="1">
    <location>
        <begin position="33"/>
        <end position="56"/>
    </location>
</feature>
<dbReference type="KEGG" id="vg:29127045"/>
<keyword evidence="1" id="KW-0472">Membrane</keyword>
<accession>A0A140G721</accession>
<gene>
    <name evidence="2" type="primary">89</name>
    <name evidence="2" type="ORF">MUDCAT_89</name>
</gene>
<organism evidence="2 3">
    <name type="scientific">Arthrobacter phage Mudcat</name>
    <dbReference type="NCBI Taxonomy" id="1796997"/>
    <lineage>
        <taxon>Viruses</taxon>
        <taxon>Duplodnaviria</taxon>
        <taxon>Heunggongvirae</taxon>
        <taxon>Uroviricota</taxon>
        <taxon>Caudoviricetes</taxon>
        <taxon>Mudcatvirus</taxon>
        <taxon>Mudcatvirus mudcat</taxon>
    </lineage>
</organism>
<keyword evidence="1" id="KW-0812">Transmembrane</keyword>
<dbReference type="OrthoDB" id="31252at10239"/>
<reference evidence="2" key="1">
    <citation type="submission" date="2018-02" db="EMBL/GenBank/DDBJ databases">
        <authorList>
            <person name="Staples A.K."/>
            <person name="Oates E.A."/>
            <person name="Brown C.B."/>
            <person name="McDaniel C.M."/>
            <person name="Wathen K.E."/>
            <person name="Thompson A.R."/>
            <person name="Goedde M.A."/>
            <person name="Gaffney B."/>
            <person name="Rinehart C.A."/>
            <person name="King R.A."/>
            <person name="Bowman C.A."/>
            <person name="Russell D.A."/>
            <person name="Pope W.H."/>
            <person name="Jacobs-Sera D."/>
            <person name="Hendrix R.W."/>
            <person name="Hatfull G.F."/>
        </authorList>
    </citation>
    <scope>NUCLEOTIDE SEQUENCE</scope>
</reference>
<protein>
    <submittedName>
        <fullName evidence="2">Uncharacterized protein</fullName>
    </submittedName>
</protein>
<dbReference type="EMBL" id="KU647628">
    <property type="protein sequence ID" value="AMM44456.1"/>
    <property type="molecule type" value="Genomic_DNA"/>
</dbReference>
<dbReference type="GeneID" id="29127045"/>
<name>A0A140G721_9CAUD</name>
<proteinExistence type="predicted"/>
<feature type="transmembrane region" description="Helical" evidence="1">
    <location>
        <begin position="7"/>
        <end position="27"/>
    </location>
</feature>
<dbReference type="Proteomes" id="UP000201625">
    <property type="component" value="Segment"/>
</dbReference>
<evidence type="ECO:0000256" key="1">
    <source>
        <dbReference type="SAM" id="Phobius"/>
    </source>
</evidence>
<dbReference type="PROSITE" id="PS51257">
    <property type="entry name" value="PROKAR_LIPOPROTEIN"/>
    <property type="match status" value="1"/>
</dbReference>
<keyword evidence="1" id="KW-1133">Transmembrane helix</keyword>
<evidence type="ECO:0000313" key="2">
    <source>
        <dbReference type="EMBL" id="AMM44456.1"/>
    </source>
</evidence>
<dbReference type="RefSeq" id="YP_009300778.1">
    <property type="nucleotide sequence ID" value="NC_031224.2"/>
</dbReference>
<evidence type="ECO:0000313" key="3">
    <source>
        <dbReference type="Proteomes" id="UP000201625"/>
    </source>
</evidence>